<sequence>MISGETSIFAAVRAGCAAVARRSRFVAVDIAAIPAYAASLTFAGLPEPAYDRSHHFLGDPAAMVAYVLSLDSINFGSGWFPQLRKRPGMSGYFTVASSLTARFREGGAWSAAELRTLSPDACATLFGQEPGGPVAGLMALFARALNDLGRWLDDGWGGDWTGPVREADGSAERLARLLLGMELFRDVAVHGESEIPLLKRAQLATADLALAFAGRGFGRFADLDRLTIFADNLVPHVLRLDGILGYDPALLARIEGGDLLPAGSQEEVEIRAVALHAAELVVAELTRQGNPTTSARLDFLLWNRGQAPEYKAHPRHRARSVFY</sequence>
<protein>
    <recommendedName>
        <fullName evidence="3">Queuosine 5'-phosphate N-glycosylase/hydrolase</fullName>
    </recommendedName>
    <alternativeName>
        <fullName evidence="4">Queuosine-nucleotide N-glycosylase/hydrolase</fullName>
    </alternativeName>
</protein>
<dbReference type="Pfam" id="PF10343">
    <property type="entry name" value="Q_salvage"/>
    <property type="match status" value="1"/>
</dbReference>
<evidence type="ECO:0000256" key="1">
    <source>
        <dbReference type="ARBA" id="ARBA00022801"/>
    </source>
</evidence>
<evidence type="ECO:0000313" key="6">
    <source>
        <dbReference type="EMBL" id="CAA9568053.1"/>
    </source>
</evidence>
<evidence type="ECO:0000256" key="5">
    <source>
        <dbReference type="ARBA" id="ARBA00048204"/>
    </source>
</evidence>
<dbReference type="InterPro" id="IPR019438">
    <property type="entry name" value="Q_salvage"/>
</dbReference>
<comment type="catalytic activity">
    <reaction evidence="5">
        <text>queuosine 5'-phosphate + H2O = queuine + D-ribose 5-phosphate</text>
        <dbReference type="Rhea" id="RHEA:75387"/>
        <dbReference type="ChEBI" id="CHEBI:15377"/>
        <dbReference type="ChEBI" id="CHEBI:17433"/>
        <dbReference type="ChEBI" id="CHEBI:78346"/>
        <dbReference type="ChEBI" id="CHEBI:194371"/>
    </reaction>
    <physiologicalReaction direction="left-to-right" evidence="5">
        <dbReference type="Rhea" id="RHEA:75388"/>
    </physiologicalReaction>
</comment>
<name>A0A6J4V5U5_9BACT</name>
<evidence type="ECO:0000256" key="4">
    <source>
        <dbReference type="ARBA" id="ARBA00035393"/>
    </source>
</evidence>
<dbReference type="GO" id="GO:0006400">
    <property type="term" value="P:tRNA modification"/>
    <property type="evidence" value="ECO:0007669"/>
    <property type="project" value="TreeGrafter"/>
</dbReference>
<evidence type="ECO:0000256" key="2">
    <source>
        <dbReference type="ARBA" id="ARBA00035119"/>
    </source>
</evidence>
<dbReference type="AlphaFoldDB" id="A0A6J4V5U5"/>
<evidence type="ECO:0000256" key="3">
    <source>
        <dbReference type="ARBA" id="ARBA00035306"/>
    </source>
</evidence>
<comment type="similarity">
    <text evidence="2">Belongs to the QNG1 protein family.</text>
</comment>
<gene>
    <name evidence="6" type="ORF">AVDCRST_MAG59-3231</name>
</gene>
<dbReference type="GO" id="GO:0016787">
    <property type="term" value="F:hydrolase activity"/>
    <property type="evidence" value="ECO:0007669"/>
    <property type="project" value="UniProtKB-KW"/>
</dbReference>
<organism evidence="6">
    <name type="scientific">uncultured Thermomicrobiales bacterium</name>
    <dbReference type="NCBI Taxonomy" id="1645740"/>
    <lineage>
        <taxon>Bacteria</taxon>
        <taxon>Pseudomonadati</taxon>
        <taxon>Thermomicrobiota</taxon>
        <taxon>Thermomicrobia</taxon>
        <taxon>Thermomicrobiales</taxon>
        <taxon>environmental samples</taxon>
    </lineage>
</organism>
<dbReference type="PANTHER" id="PTHR21314">
    <property type="entry name" value="QUEUOSINE 5'-PHOSPHATE N-GLYCOSYLASE_HYDROLASE-RELATED"/>
    <property type="match status" value="1"/>
</dbReference>
<proteinExistence type="inferred from homology"/>
<accession>A0A6J4V5U5</accession>
<dbReference type="PANTHER" id="PTHR21314:SF0">
    <property type="entry name" value="QUEUOSINE 5'-PHOSPHATE N-GLYCOSYLASE_HYDROLASE"/>
    <property type="match status" value="1"/>
</dbReference>
<dbReference type="EMBL" id="CADCWF010000222">
    <property type="protein sequence ID" value="CAA9568053.1"/>
    <property type="molecule type" value="Genomic_DNA"/>
</dbReference>
<reference evidence="6" key="1">
    <citation type="submission" date="2020-02" db="EMBL/GenBank/DDBJ databases">
        <authorList>
            <person name="Meier V. D."/>
        </authorList>
    </citation>
    <scope>NUCLEOTIDE SEQUENCE</scope>
    <source>
        <strain evidence="6">AVDCRST_MAG59</strain>
    </source>
</reference>
<keyword evidence="1" id="KW-0378">Hydrolase</keyword>